<comment type="caution">
    <text evidence="1">The sequence shown here is derived from an EMBL/GenBank/DDBJ whole genome shotgun (WGS) entry which is preliminary data.</text>
</comment>
<dbReference type="EMBL" id="LAZR01002097">
    <property type="protein sequence ID" value="KKN34565.1"/>
    <property type="molecule type" value="Genomic_DNA"/>
</dbReference>
<proteinExistence type="predicted"/>
<protein>
    <submittedName>
        <fullName evidence="1">Uncharacterized protein</fullName>
    </submittedName>
</protein>
<reference evidence="1" key="1">
    <citation type="journal article" date="2015" name="Nature">
        <title>Complex archaea that bridge the gap between prokaryotes and eukaryotes.</title>
        <authorList>
            <person name="Spang A."/>
            <person name="Saw J.H."/>
            <person name="Jorgensen S.L."/>
            <person name="Zaremba-Niedzwiedzka K."/>
            <person name="Martijn J."/>
            <person name="Lind A.E."/>
            <person name="van Eijk R."/>
            <person name="Schleper C."/>
            <person name="Guy L."/>
            <person name="Ettema T.J."/>
        </authorList>
    </citation>
    <scope>NUCLEOTIDE SEQUENCE</scope>
</reference>
<dbReference type="AlphaFoldDB" id="A0A0F9PS56"/>
<evidence type="ECO:0000313" key="1">
    <source>
        <dbReference type="EMBL" id="KKN34565.1"/>
    </source>
</evidence>
<accession>A0A0F9PS56</accession>
<name>A0A0F9PS56_9ZZZZ</name>
<gene>
    <name evidence="1" type="ORF">LCGC14_0792460</name>
</gene>
<sequence length="79" mass="8161">MIHFVTDICDGEPDILGPALSESLTVKTLDGDLIACVPPPSGGWTHTSLEIEAEMIAQKTGSSGADAFLGSSWVGSTEV</sequence>
<organism evidence="1">
    <name type="scientific">marine sediment metagenome</name>
    <dbReference type="NCBI Taxonomy" id="412755"/>
    <lineage>
        <taxon>unclassified sequences</taxon>
        <taxon>metagenomes</taxon>
        <taxon>ecological metagenomes</taxon>
    </lineage>
</organism>